<accession>A0A1D8G2A7</accession>
<proteinExistence type="predicted"/>
<name>A0A1D8G2A7_9ACTN</name>
<keyword evidence="2" id="KW-0732">Signal</keyword>
<reference evidence="3 4" key="1">
    <citation type="submission" date="2016-09" db="EMBL/GenBank/DDBJ databases">
        <title>Streptomyces rubrolavendulae MJM4426 Genome sequencing and assembly.</title>
        <authorList>
            <person name="Kim J.-G."/>
        </authorList>
    </citation>
    <scope>NUCLEOTIDE SEQUENCE [LARGE SCALE GENOMIC DNA]</scope>
    <source>
        <strain evidence="3 4">MJM4426</strain>
    </source>
</reference>
<feature type="signal peptide" evidence="2">
    <location>
        <begin position="1"/>
        <end position="35"/>
    </location>
</feature>
<dbReference type="PATRIC" id="fig|285473.5.peg.2554"/>
<protein>
    <recommendedName>
        <fullName evidence="5">DUF11 domain-containing protein</fullName>
    </recommendedName>
</protein>
<feature type="compositionally biased region" description="Low complexity" evidence="1">
    <location>
        <begin position="158"/>
        <end position="172"/>
    </location>
</feature>
<evidence type="ECO:0000256" key="1">
    <source>
        <dbReference type="SAM" id="MobiDB-lite"/>
    </source>
</evidence>
<sequence length="172" mass="17204">MARMAVWRWALVGSLLPPLLVAVMLLSLPSAPSAAADGAGAGALTLSVTVNGLPGRAAEDRGVPAGHPVVKRYVVTNRSGADLHRVTVTDPAAPGRALVCPGGPRFRLRGMAGVVCTSRVPAAPGRHTTTARVRADIPSVGLRPTASTTTGYRGVGGASVAVPSAGSAPPPP</sequence>
<evidence type="ECO:0000256" key="2">
    <source>
        <dbReference type="SAM" id="SignalP"/>
    </source>
</evidence>
<evidence type="ECO:0000313" key="4">
    <source>
        <dbReference type="Proteomes" id="UP000095349"/>
    </source>
</evidence>
<dbReference type="EMBL" id="CP017316">
    <property type="protein sequence ID" value="AOT59592.1"/>
    <property type="molecule type" value="Genomic_DNA"/>
</dbReference>
<feature type="region of interest" description="Disordered" evidence="1">
    <location>
        <begin position="141"/>
        <end position="172"/>
    </location>
</feature>
<keyword evidence="4" id="KW-1185">Reference proteome</keyword>
<feature type="chain" id="PRO_5009107039" description="DUF11 domain-containing protein" evidence="2">
    <location>
        <begin position="36"/>
        <end position="172"/>
    </location>
</feature>
<dbReference type="AlphaFoldDB" id="A0A1D8G2A7"/>
<organism evidence="3 4">
    <name type="scientific">Streptomyces rubrolavendulae</name>
    <dbReference type="NCBI Taxonomy" id="285473"/>
    <lineage>
        <taxon>Bacteria</taxon>
        <taxon>Bacillati</taxon>
        <taxon>Actinomycetota</taxon>
        <taxon>Actinomycetes</taxon>
        <taxon>Kitasatosporales</taxon>
        <taxon>Streptomycetaceae</taxon>
        <taxon>Streptomyces</taxon>
    </lineage>
</organism>
<gene>
    <name evidence="3" type="ORF">A4G23_02434</name>
</gene>
<evidence type="ECO:0008006" key="5">
    <source>
        <dbReference type="Google" id="ProtNLM"/>
    </source>
</evidence>
<dbReference type="KEGG" id="srn:A4G23_02434"/>
<dbReference type="Proteomes" id="UP000095349">
    <property type="component" value="Chromosome"/>
</dbReference>
<evidence type="ECO:0000313" key="3">
    <source>
        <dbReference type="EMBL" id="AOT59592.1"/>
    </source>
</evidence>